<dbReference type="Proteomes" id="UP000176952">
    <property type="component" value="Unassembled WGS sequence"/>
</dbReference>
<dbReference type="PANTHER" id="PTHR33393:SF11">
    <property type="entry name" value="POLYGLUTAMINE SYNTHESIS ACCESSORY PROTEIN RV0574C-RELATED"/>
    <property type="match status" value="1"/>
</dbReference>
<dbReference type="CDD" id="cd07381">
    <property type="entry name" value="MPP_CapA"/>
    <property type="match status" value="1"/>
</dbReference>
<evidence type="ECO:0000259" key="3">
    <source>
        <dbReference type="SMART" id="SM00854"/>
    </source>
</evidence>
<proteinExistence type="inferred from homology"/>
<organism evidence="4 5">
    <name type="scientific">Candidatus Kerfeldbacteria bacterium RIFCSPHIGHO2_12_FULL_48_17</name>
    <dbReference type="NCBI Taxonomy" id="1798542"/>
    <lineage>
        <taxon>Bacteria</taxon>
        <taxon>Candidatus Kerfeldiibacteriota</taxon>
    </lineage>
</organism>
<reference evidence="4 5" key="1">
    <citation type="journal article" date="2016" name="Nat. Commun.">
        <title>Thousands of microbial genomes shed light on interconnected biogeochemical processes in an aquifer system.</title>
        <authorList>
            <person name="Anantharaman K."/>
            <person name="Brown C.T."/>
            <person name="Hug L.A."/>
            <person name="Sharon I."/>
            <person name="Castelle C.J."/>
            <person name="Probst A.J."/>
            <person name="Thomas B.C."/>
            <person name="Singh A."/>
            <person name="Wilkins M.J."/>
            <person name="Karaoz U."/>
            <person name="Brodie E.L."/>
            <person name="Williams K.H."/>
            <person name="Hubbard S.S."/>
            <person name="Banfield J.F."/>
        </authorList>
    </citation>
    <scope>NUCLEOTIDE SEQUENCE [LARGE SCALE GENOMIC DNA]</scope>
</reference>
<evidence type="ECO:0000313" key="5">
    <source>
        <dbReference type="Proteomes" id="UP000176952"/>
    </source>
</evidence>
<dbReference type="InterPro" id="IPR052169">
    <property type="entry name" value="CW_Biosynth-Accessory"/>
</dbReference>
<dbReference type="STRING" id="1798542.A3F54_03200"/>
<name>A0A1G2B831_9BACT</name>
<feature type="domain" description="Capsule synthesis protein CapA" evidence="3">
    <location>
        <begin position="87"/>
        <end position="312"/>
    </location>
</feature>
<dbReference type="SMART" id="SM00854">
    <property type="entry name" value="PGA_cap"/>
    <property type="match status" value="1"/>
</dbReference>
<evidence type="ECO:0000256" key="2">
    <source>
        <dbReference type="SAM" id="MobiDB-lite"/>
    </source>
</evidence>
<dbReference type="SUPFAM" id="SSF56300">
    <property type="entry name" value="Metallo-dependent phosphatases"/>
    <property type="match status" value="1"/>
</dbReference>
<comment type="caution">
    <text evidence="4">The sequence shown here is derived from an EMBL/GenBank/DDBJ whole genome shotgun (WGS) entry which is preliminary data.</text>
</comment>
<accession>A0A1G2B831</accession>
<dbReference type="Pfam" id="PF09587">
    <property type="entry name" value="PGA_cap"/>
    <property type="match status" value="1"/>
</dbReference>
<dbReference type="PANTHER" id="PTHR33393">
    <property type="entry name" value="POLYGLUTAMINE SYNTHESIS ACCESSORY PROTEIN RV0574C-RELATED"/>
    <property type="match status" value="1"/>
</dbReference>
<dbReference type="EMBL" id="MHKD01000011">
    <property type="protein sequence ID" value="OGY84769.1"/>
    <property type="molecule type" value="Genomic_DNA"/>
</dbReference>
<evidence type="ECO:0000313" key="4">
    <source>
        <dbReference type="EMBL" id="OGY84769.1"/>
    </source>
</evidence>
<protein>
    <recommendedName>
        <fullName evidence="3">Capsule synthesis protein CapA domain-containing protein</fullName>
    </recommendedName>
</protein>
<evidence type="ECO:0000256" key="1">
    <source>
        <dbReference type="ARBA" id="ARBA00005662"/>
    </source>
</evidence>
<dbReference type="InterPro" id="IPR019079">
    <property type="entry name" value="Capsule_synth_CapA"/>
</dbReference>
<feature type="compositionally biased region" description="Polar residues" evidence="2">
    <location>
        <begin position="63"/>
        <end position="74"/>
    </location>
</feature>
<sequence>MRQSIVISIFIGALLVTAVFGASFWYFHSLFPGADQAPLTNTPSTNVNSAVIATEPAKPKPQPSATQKNINSTGEIPEQSPDKNPVRVIAVGDIMLGRYVETLMKQRGLDYPFTLTSADIRGADIAFGNLEGPIPLQHAQTPDNSLSFSFPQTTPGALPAAGFDIVSLANNHTYDRGAAGFTETQVALEKAGLLAVGNPVQAGPEYVREMVVRDQRIVWVAFNMTSRAFNEEVAFATVRAARNGVDDVVLVSVHWGNEYQLQSAGFQQAAAHGFIDAGADAVIGHHPHVVQEVEVYAGRPIFYSLGNFIFDQYFSEDVQQGLVVEMEIFPERVDYSLRPAQSDLSQPQFMNAADSATWLTELAQRGDDAIAQDIAQGSLSFLR</sequence>
<feature type="region of interest" description="Disordered" evidence="2">
    <location>
        <begin position="54"/>
        <end position="83"/>
    </location>
</feature>
<dbReference type="Gene3D" id="3.60.21.10">
    <property type="match status" value="1"/>
</dbReference>
<dbReference type="InterPro" id="IPR029052">
    <property type="entry name" value="Metallo-depent_PP-like"/>
</dbReference>
<comment type="similarity">
    <text evidence="1">Belongs to the CapA family.</text>
</comment>
<dbReference type="AlphaFoldDB" id="A0A1G2B831"/>
<gene>
    <name evidence="4" type="ORF">A3F54_03200</name>
</gene>